<evidence type="ECO:0000256" key="5">
    <source>
        <dbReference type="ARBA" id="ARBA00022741"/>
    </source>
</evidence>
<evidence type="ECO:0000256" key="8">
    <source>
        <dbReference type="ARBA" id="ARBA00022984"/>
    </source>
</evidence>
<evidence type="ECO:0000256" key="13">
    <source>
        <dbReference type="PROSITE-ProRule" id="PRU00409"/>
    </source>
</evidence>
<keyword evidence="12" id="KW-0460">Magnesium</keyword>
<keyword evidence="9 10" id="KW-0961">Cell wall biogenesis/degradation</keyword>
<protein>
    <recommendedName>
        <fullName evidence="10">D-alanine--D-alanine ligase</fullName>
        <ecNumber evidence="10">6.3.2.4</ecNumber>
    </recommendedName>
    <alternativeName>
        <fullName evidence="10">D-Ala-D-Ala ligase</fullName>
    </alternativeName>
    <alternativeName>
        <fullName evidence="10">D-alanylalanine synthetase</fullName>
    </alternativeName>
</protein>
<keyword evidence="7 10" id="KW-0133">Cell shape</keyword>
<keyword evidence="12" id="KW-0479">Metal-binding</keyword>
<dbReference type="PANTHER" id="PTHR23132">
    <property type="entry name" value="D-ALANINE--D-ALANINE LIGASE"/>
    <property type="match status" value="1"/>
</dbReference>
<dbReference type="NCBIfam" id="NF002378">
    <property type="entry name" value="PRK01372.1"/>
    <property type="match status" value="1"/>
</dbReference>
<dbReference type="PROSITE" id="PS00844">
    <property type="entry name" value="DALA_DALA_LIGASE_2"/>
    <property type="match status" value="1"/>
</dbReference>
<accession>A0A7C5U8Q7</accession>
<dbReference type="SUPFAM" id="SSF56059">
    <property type="entry name" value="Glutathione synthetase ATP-binding domain-like"/>
    <property type="match status" value="1"/>
</dbReference>
<dbReference type="GO" id="GO:0008360">
    <property type="term" value="P:regulation of cell shape"/>
    <property type="evidence" value="ECO:0007669"/>
    <property type="project" value="UniProtKB-KW"/>
</dbReference>
<dbReference type="GO" id="GO:0005524">
    <property type="term" value="F:ATP binding"/>
    <property type="evidence" value="ECO:0007669"/>
    <property type="project" value="UniProtKB-UniRule"/>
</dbReference>
<comment type="pathway">
    <text evidence="10">Cell wall biogenesis; peptidoglycan biosynthesis.</text>
</comment>
<keyword evidence="8 10" id="KW-0573">Peptidoglycan synthesis</keyword>
<dbReference type="InterPro" id="IPR011127">
    <property type="entry name" value="Dala_Dala_lig_N"/>
</dbReference>
<feature type="domain" description="ATP-grasp" evidence="14">
    <location>
        <begin position="103"/>
        <end position="305"/>
    </location>
</feature>
<dbReference type="InterPro" id="IPR011761">
    <property type="entry name" value="ATP-grasp"/>
</dbReference>
<keyword evidence="6 13" id="KW-0067">ATP-binding</keyword>
<keyword evidence="3 10" id="KW-0963">Cytoplasm</keyword>
<proteinExistence type="inferred from homology"/>
<keyword evidence="4 10" id="KW-0436">Ligase</keyword>
<name>A0A7C5U8Q7_9BACT</name>
<dbReference type="InterPro" id="IPR005905">
    <property type="entry name" value="D_ala_D_ala"/>
</dbReference>
<comment type="subcellular location">
    <subcellularLocation>
        <location evidence="1 10">Cytoplasm</location>
    </subcellularLocation>
</comment>
<evidence type="ECO:0000256" key="4">
    <source>
        <dbReference type="ARBA" id="ARBA00022598"/>
    </source>
</evidence>
<evidence type="ECO:0000313" key="15">
    <source>
        <dbReference type="EMBL" id="HHR34135.1"/>
    </source>
</evidence>
<evidence type="ECO:0000256" key="12">
    <source>
        <dbReference type="PIRSR" id="PIRSR039102-3"/>
    </source>
</evidence>
<dbReference type="NCBIfam" id="NF011169">
    <property type="entry name" value="PRK14571.1"/>
    <property type="match status" value="1"/>
</dbReference>
<comment type="function">
    <text evidence="10">Cell wall formation.</text>
</comment>
<comment type="catalytic activity">
    <reaction evidence="10">
        <text>2 D-alanine + ATP = D-alanyl-D-alanine + ADP + phosphate + H(+)</text>
        <dbReference type="Rhea" id="RHEA:11224"/>
        <dbReference type="ChEBI" id="CHEBI:15378"/>
        <dbReference type="ChEBI" id="CHEBI:30616"/>
        <dbReference type="ChEBI" id="CHEBI:43474"/>
        <dbReference type="ChEBI" id="CHEBI:57416"/>
        <dbReference type="ChEBI" id="CHEBI:57822"/>
        <dbReference type="ChEBI" id="CHEBI:456216"/>
        <dbReference type="EC" id="6.3.2.4"/>
    </reaction>
</comment>
<evidence type="ECO:0000256" key="1">
    <source>
        <dbReference type="ARBA" id="ARBA00004496"/>
    </source>
</evidence>
<dbReference type="GO" id="GO:0008716">
    <property type="term" value="F:D-alanine-D-alanine ligase activity"/>
    <property type="evidence" value="ECO:0007669"/>
    <property type="project" value="UniProtKB-UniRule"/>
</dbReference>
<dbReference type="Pfam" id="PF01820">
    <property type="entry name" value="Dala_Dala_lig_N"/>
    <property type="match status" value="1"/>
</dbReference>
<dbReference type="Gene3D" id="3.30.470.20">
    <property type="entry name" value="ATP-grasp fold, B domain"/>
    <property type="match status" value="1"/>
</dbReference>
<dbReference type="SUPFAM" id="SSF52440">
    <property type="entry name" value="PreATP-grasp domain"/>
    <property type="match status" value="1"/>
</dbReference>
<gene>
    <name evidence="10" type="primary">ddl</name>
    <name evidence="15" type="ORF">ENM46_04210</name>
</gene>
<dbReference type="EC" id="6.3.2.4" evidence="10"/>
<dbReference type="InterPro" id="IPR000291">
    <property type="entry name" value="D-Ala_lig_Van_CS"/>
</dbReference>
<feature type="binding site" evidence="12">
    <location>
        <position position="272"/>
    </location>
    <ligand>
        <name>Mg(2+)</name>
        <dbReference type="ChEBI" id="CHEBI:18420"/>
        <label>1</label>
    </ligand>
</feature>
<dbReference type="PANTHER" id="PTHR23132:SF23">
    <property type="entry name" value="D-ALANINE--D-ALANINE LIGASE B"/>
    <property type="match status" value="1"/>
</dbReference>
<dbReference type="PROSITE" id="PS00843">
    <property type="entry name" value="DALA_DALA_LIGASE_1"/>
    <property type="match status" value="1"/>
</dbReference>
<comment type="caution">
    <text evidence="15">The sequence shown here is derived from an EMBL/GenBank/DDBJ whole genome shotgun (WGS) entry which is preliminary data.</text>
</comment>
<dbReference type="InterPro" id="IPR011095">
    <property type="entry name" value="Dala_Dala_lig_C"/>
</dbReference>
<feature type="binding site" evidence="12">
    <location>
        <position position="260"/>
    </location>
    <ligand>
        <name>Mg(2+)</name>
        <dbReference type="ChEBI" id="CHEBI:18420"/>
        <label>1</label>
    </ligand>
</feature>
<feature type="binding site" evidence="12">
    <location>
        <position position="274"/>
    </location>
    <ligand>
        <name>Mg(2+)</name>
        <dbReference type="ChEBI" id="CHEBI:18420"/>
        <label>2</label>
    </ligand>
</feature>
<sequence>MKIAVLLGGISKEREISLRSGKRIAQALRKMGHNVDEIDVKEDFVYNIRILKQYDAVFNILHGTFGEDGRMQSILDVLGIPYTGSGVEASVLAFDKYLCNLFVERLSKDVLVVPKFLLVQEDKFHEDTISNIISSIGMPCVVKPRNEGSSIGTHVCFTVDEFEKSLKEELKNYGEAIVQEYIKGKEITVSIIDINKIPTVLPILELRPKKLFYDYEAKYTDGMTEFILPADLDEILSERIKETALDIYKSMGCKHFARVDGIVRDGRFYFLEVNTLPGMTELSDLPMSAKAYGIDFEKLVDIIITEAYKNPPFGLSKRGATR</sequence>
<dbReference type="GO" id="GO:0009252">
    <property type="term" value="P:peptidoglycan biosynthetic process"/>
    <property type="evidence" value="ECO:0007669"/>
    <property type="project" value="UniProtKB-UniRule"/>
</dbReference>
<evidence type="ECO:0000259" key="14">
    <source>
        <dbReference type="PROSITE" id="PS50975"/>
    </source>
</evidence>
<evidence type="ECO:0000256" key="6">
    <source>
        <dbReference type="ARBA" id="ARBA00022840"/>
    </source>
</evidence>
<feature type="active site" evidence="11">
    <location>
        <position position="149"/>
    </location>
</feature>
<feature type="binding site" evidence="12">
    <location>
        <position position="272"/>
    </location>
    <ligand>
        <name>Mg(2+)</name>
        <dbReference type="ChEBI" id="CHEBI:18420"/>
        <label>2</label>
    </ligand>
</feature>
<dbReference type="InterPro" id="IPR016185">
    <property type="entry name" value="PreATP-grasp_dom_sf"/>
</dbReference>
<feature type="active site" evidence="11">
    <location>
        <position position="283"/>
    </location>
</feature>
<dbReference type="EMBL" id="DRXW01000258">
    <property type="protein sequence ID" value="HHR34135.1"/>
    <property type="molecule type" value="Genomic_DNA"/>
</dbReference>
<evidence type="ECO:0000256" key="10">
    <source>
        <dbReference type="HAMAP-Rule" id="MF_00047"/>
    </source>
</evidence>
<feature type="active site" evidence="11">
    <location>
        <position position="13"/>
    </location>
</feature>
<evidence type="ECO:0000256" key="9">
    <source>
        <dbReference type="ARBA" id="ARBA00023316"/>
    </source>
</evidence>
<dbReference type="Gene3D" id="3.30.1490.20">
    <property type="entry name" value="ATP-grasp fold, A domain"/>
    <property type="match status" value="1"/>
</dbReference>
<dbReference type="GO" id="GO:0005737">
    <property type="term" value="C:cytoplasm"/>
    <property type="evidence" value="ECO:0007669"/>
    <property type="project" value="UniProtKB-SubCell"/>
</dbReference>
<reference evidence="15" key="1">
    <citation type="journal article" date="2020" name="mSystems">
        <title>Genome- and Community-Level Interaction Insights into Carbon Utilization and Element Cycling Functions of Hydrothermarchaeota in Hydrothermal Sediment.</title>
        <authorList>
            <person name="Zhou Z."/>
            <person name="Liu Y."/>
            <person name="Xu W."/>
            <person name="Pan J."/>
            <person name="Luo Z.H."/>
            <person name="Li M."/>
        </authorList>
    </citation>
    <scope>NUCLEOTIDE SEQUENCE [LARGE SCALE GENOMIC DNA]</scope>
    <source>
        <strain evidence="15">SpSt-1088</strain>
    </source>
</reference>
<dbReference type="HAMAP" id="MF_00047">
    <property type="entry name" value="Dala_Dala_lig"/>
    <property type="match status" value="1"/>
</dbReference>
<evidence type="ECO:0000256" key="7">
    <source>
        <dbReference type="ARBA" id="ARBA00022960"/>
    </source>
</evidence>
<dbReference type="UniPathway" id="UPA00219"/>
<dbReference type="Gene3D" id="3.40.50.20">
    <property type="match status" value="1"/>
</dbReference>
<dbReference type="AlphaFoldDB" id="A0A7C5U8Q7"/>
<evidence type="ECO:0000256" key="3">
    <source>
        <dbReference type="ARBA" id="ARBA00022490"/>
    </source>
</evidence>
<keyword evidence="12" id="KW-0464">Manganese</keyword>
<dbReference type="NCBIfam" id="TIGR01205">
    <property type="entry name" value="D_ala_D_alaTIGR"/>
    <property type="match status" value="1"/>
</dbReference>
<dbReference type="PIRSF" id="PIRSF039102">
    <property type="entry name" value="Ddl/VanB"/>
    <property type="match status" value="1"/>
</dbReference>
<dbReference type="GO" id="GO:0071555">
    <property type="term" value="P:cell wall organization"/>
    <property type="evidence" value="ECO:0007669"/>
    <property type="project" value="UniProtKB-KW"/>
</dbReference>
<comment type="cofactor">
    <cofactor evidence="12">
        <name>Mg(2+)</name>
        <dbReference type="ChEBI" id="CHEBI:18420"/>
    </cofactor>
    <cofactor evidence="12">
        <name>Mn(2+)</name>
        <dbReference type="ChEBI" id="CHEBI:29035"/>
    </cofactor>
    <text evidence="12">Binds 2 magnesium or manganese ions per subunit.</text>
</comment>
<comment type="similarity">
    <text evidence="2 10">Belongs to the D-alanine--D-alanine ligase family.</text>
</comment>
<evidence type="ECO:0000256" key="2">
    <source>
        <dbReference type="ARBA" id="ARBA00010871"/>
    </source>
</evidence>
<dbReference type="PROSITE" id="PS50975">
    <property type="entry name" value="ATP_GRASP"/>
    <property type="match status" value="1"/>
</dbReference>
<dbReference type="InterPro" id="IPR013815">
    <property type="entry name" value="ATP_grasp_subdomain_1"/>
</dbReference>
<dbReference type="Pfam" id="PF07478">
    <property type="entry name" value="Dala_Dala_lig_C"/>
    <property type="match status" value="1"/>
</dbReference>
<evidence type="ECO:0000256" key="11">
    <source>
        <dbReference type="PIRSR" id="PIRSR039102-1"/>
    </source>
</evidence>
<keyword evidence="5 13" id="KW-0547">Nucleotide-binding</keyword>
<dbReference type="GO" id="GO:0046872">
    <property type="term" value="F:metal ion binding"/>
    <property type="evidence" value="ECO:0007669"/>
    <property type="project" value="UniProtKB-KW"/>
</dbReference>
<organism evidence="15">
    <name type="scientific">Fervidobacterium nodosum</name>
    <dbReference type="NCBI Taxonomy" id="2424"/>
    <lineage>
        <taxon>Bacteria</taxon>
        <taxon>Thermotogati</taxon>
        <taxon>Thermotogota</taxon>
        <taxon>Thermotogae</taxon>
        <taxon>Thermotogales</taxon>
        <taxon>Fervidobacteriaceae</taxon>
        <taxon>Fervidobacterium</taxon>
    </lineage>
</organism>